<name>A0A5N6UBW5_ASPTM</name>
<feature type="region of interest" description="Disordered" evidence="1">
    <location>
        <begin position="116"/>
        <end position="149"/>
    </location>
</feature>
<proteinExistence type="predicted"/>
<dbReference type="AlphaFoldDB" id="A0A5N6UBW5"/>
<feature type="region of interest" description="Disordered" evidence="1">
    <location>
        <begin position="1"/>
        <end position="38"/>
    </location>
</feature>
<dbReference type="Proteomes" id="UP000326950">
    <property type="component" value="Unassembled WGS sequence"/>
</dbReference>
<gene>
    <name evidence="2" type="ORF">BDV40DRAFT_92708</name>
</gene>
<accession>A0A5N6UBW5</accession>
<evidence type="ECO:0000313" key="3">
    <source>
        <dbReference type="Proteomes" id="UP000326950"/>
    </source>
</evidence>
<dbReference type="EMBL" id="ML738782">
    <property type="protein sequence ID" value="KAE8156068.1"/>
    <property type="molecule type" value="Genomic_DNA"/>
</dbReference>
<keyword evidence="3" id="KW-1185">Reference proteome</keyword>
<reference evidence="2 3" key="1">
    <citation type="submission" date="2019-04" db="EMBL/GenBank/DDBJ databases">
        <title>Friends and foes A comparative genomics study of 23 Aspergillus species from section Flavi.</title>
        <authorList>
            <consortium name="DOE Joint Genome Institute"/>
            <person name="Kjaerbolling I."/>
            <person name="Vesth T."/>
            <person name="Frisvad J.C."/>
            <person name="Nybo J.L."/>
            <person name="Theobald S."/>
            <person name="Kildgaard S."/>
            <person name="Isbrandt T."/>
            <person name="Kuo A."/>
            <person name="Sato A."/>
            <person name="Lyhne E.K."/>
            <person name="Kogle M.E."/>
            <person name="Wiebenga A."/>
            <person name="Kun R.S."/>
            <person name="Lubbers R.J."/>
            <person name="Makela M.R."/>
            <person name="Barry K."/>
            <person name="Chovatia M."/>
            <person name="Clum A."/>
            <person name="Daum C."/>
            <person name="Haridas S."/>
            <person name="He G."/>
            <person name="LaButti K."/>
            <person name="Lipzen A."/>
            <person name="Mondo S."/>
            <person name="Riley R."/>
            <person name="Salamov A."/>
            <person name="Simmons B.A."/>
            <person name="Magnuson J.K."/>
            <person name="Henrissat B."/>
            <person name="Mortensen U.H."/>
            <person name="Larsen T.O."/>
            <person name="Devries R.P."/>
            <person name="Grigoriev I.V."/>
            <person name="Machida M."/>
            <person name="Baker S.E."/>
            <person name="Andersen M.R."/>
        </authorList>
    </citation>
    <scope>NUCLEOTIDE SEQUENCE [LARGE SCALE GENOMIC DNA]</scope>
    <source>
        <strain evidence="2 3">CBS 117626</strain>
    </source>
</reference>
<evidence type="ECO:0000256" key="1">
    <source>
        <dbReference type="SAM" id="MobiDB-lite"/>
    </source>
</evidence>
<feature type="compositionally biased region" description="Polar residues" evidence="1">
    <location>
        <begin position="1"/>
        <end position="27"/>
    </location>
</feature>
<evidence type="ECO:0000313" key="2">
    <source>
        <dbReference type="EMBL" id="KAE8156068.1"/>
    </source>
</evidence>
<organism evidence="2 3">
    <name type="scientific">Aspergillus tamarii</name>
    <dbReference type="NCBI Taxonomy" id="41984"/>
    <lineage>
        <taxon>Eukaryota</taxon>
        <taxon>Fungi</taxon>
        <taxon>Dikarya</taxon>
        <taxon>Ascomycota</taxon>
        <taxon>Pezizomycotina</taxon>
        <taxon>Eurotiomycetes</taxon>
        <taxon>Eurotiomycetidae</taxon>
        <taxon>Eurotiales</taxon>
        <taxon>Aspergillaceae</taxon>
        <taxon>Aspergillus</taxon>
        <taxon>Aspergillus subgen. Circumdati</taxon>
    </lineage>
</organism>
<protein>
    <submittedName>
        <fullName evidence="2">Uncharacterized protein</fullName>
    </submittedName>
</protein>
<sequence>MQCVPNTRDNSNSRALTTESMLPSGNPTPAHPQPPRLEEKIPKQSIPVTTGALSLKLQTILPLQAHHHRYPYGQLREGTYAASCKYLAQPQEWQYNGASHTQAVLCQHGDVTRVSSTELSPEDIRAADDAPAIGAGRDSESDNLVSGYR</sequence>